<dbReference type="Pfam" id="PF01925">
    <property type="entry name" value="TauE"/>
    <property type="match status" value="1"/>
</dbReference>
<feature type="transmembrane region" description="Helical" evidence="5">
    <location>
        <begin position="180"/>
        <end position="196"/>
    </location>
</feature>
<dbReference type="PANTHER" id="PTHR43701:SF5">
    <property type="entry name" value="MEMBRANE TRANSPORTER PROTEIN-RELATED"/>
    <property type="match status" value="1"/>
</dbReference>
<feature type="transmembrane region" description="Helical" evidence="5">
    <location>
        <begin position="230"/>
        <end position="249"/>
    </location>
</feature>
<evidence type="ECO:0000313" key="7">
    <source>
        <dbReference type="Proteomes" id="UP001597201"/>
    </source>
</evidence>
<comment type="subcellular location">
    <subcellularLocation>
        <location evidence="5">Cell membrane</location>
        <topology evidence="5">Multi-pass membrane protein</topology>
    </subcellularLocation>
    <subcellularLocation>
        <location evidence="1">Membrane</location>
        <topology evidence="1">Multi-pass membrane protein</topology>
    </subcellularLocation>
</comment>
<keyword evidence="7" id="KW-1185">Reference proteome</keyword>
<reference evidence="7" key="1">
    <citation type="journal article" date="2019" name="Int. J. Syst. Evol. Microbiol.">
        <title>The Global Catalogue of Microorganisms (GCM) 10K type strain sequencing project: providing services to taxonomists for standard genome sequencing and annotation.</title>
        <authorList>
            <consortium name="The Broad Institute Genomics Platform"/>
            <consortium name="The Broad Institute Genome Sequencing Center for Infectious Disease"/>
            <person name="Wu L."/>
            <person name="Ma J."/>
        </authorList>
    </citation>
    <scope>NUCLEOTIDE SEQUENCE [LARGE SCALE GENOMIC DNA]</scope>
    <source>
        <strain evidence="7">CCUG 61485</strain>
    </source>
</reference>
<keyword evidence="2 5" id="KW-0812">Transmembrane</keyword>
<evidence type="ECO:0000256" key="2">
    <source>
        <dbReference type="ARBA" id="ARBA00022692"/>
    </source>
</evidence>
<evidence type="ECO:0000256" key="1">
    <source>
        <dbReference type="ARBA" id="ARBA00004141"/>
    </source>
</evidence>
<gene>
    <name evidence="6" type="ORF">ACFQ39_13525</name>
</gene>
<proteinExistence type="inferred from homology"/>
<feature type="transmembrane region" description="Helical" evidence="5">
    <location>
        <begin position="6"/>
        <end position="39"/>
    </location>
</feature>
<dbReference type="InterPro" id="IPR051598">
    <property type="entry name" value="TSUP/Inactive_protease-like"/>
</dbReference>
<organism evidence="6 7">
    <name type="scientific">Namhaeicola litoreus</name>
    <dbReference type="NCBI Taxonomy" id="1052145"/>
    <lineage>
        <taxon>Bacteria</taxon>
        <taxon>Pseudomonadati</taxon>
        <taxon>Bacteroidota</taxon>
        <taxon>Flavobacteriia</taxon>
        <taxon>Flavobacteriales</taxon>
        <taxon>Flavobacteriaceae</taxon>
        <taxon>Namhaeicola</taxon>
    </lineage>
</organism>
<evidence type="ECO:0000256" key="4">
    <source>
        <dbReference type="ARBA" id="ARBA00023136"/>
    </source>
</evidence>
<keyword evidence="5" id="KW-1003">Cell membrane</keyword>
<keyword evidence="4 5" id="KW-0472">Membrane</keyword>
<feature type="transmembrane region" description="Helical" evidence="5">
    <location>
        <begin position="130"/>
        <end position="148"/>
    </location>
</feature>
<dbReference type="PANTHER" id="PTHR43701">
    <property type="entry name" value="MEMBRANE TRANSPORTER PROTEIN MJ0441-RELATED"/>
    <property type="match status" value="1"/>
</dbReference>
<comment type="caution">
    <text evidence="6">The sequence shown here is derived from an EMBL/GenBank/DDBJ whole genome shotgun (WGS) entry which is preliminary data.</text>
</comment>
<protein>
    <recommendedName>
        <fullName evidence="5">Probable membrane transporter protein</fullName>
    </recommendedName>
</protein>
<feature type="transmembrane region" description="Helical" evidence="5">
    <location>
        <begin position="99"/>
        <end position="118"/>
    </location>
</feature>
<dbReference type="Proteomes" id="UP001597201">
    <property type="component" value="Unassembled WGS sequence"/>
</dbReference>
<evidence type="ECO:0000256" key="3">
    <source>
        <dbReference type="ARBA" id="ARBA00022989"/>
    </source>
</evidence>
<accession>A0ABW3Y5F0</accession>
<evidence type="ECO:0000313" key="6">
    <source>
        <dbReference type="EMBL" id="MFD1316640.1"/>
    </source>
</evidence>
<feature type="transmembrane region" description="Helical" evidence="5">
    <location>
        <begin position="73"/>
        <end position="93"/>
    </location>
</feature>
<dbReference type="RefSeq" id="WP_377179813.1">
    <property type="nucleotide sequence ID" value="NZ_JBHTMY010000003.1"/>
</dbReference>
<dbReference type="EMBL" id="JBHTMY010000003">
    <property type="protein sequence ID" value="MFD1316640.1"/>
    <property type="molecule type" value="Genomic_DNA"/>
</dbReference>
<comment type="similarity">
    <text evidence="5">Belongs to the 4-toluene sulfonate uptake permease (TSUP) (TC 2.A.102) family.</text>
</comment>
<evidence type="ECO:0000256" key="5">
    <source>
        <dbReference type="RuleBase" id="RU363041"/>
    </source>
</evidence>
<keyword evidence="3 5" id="KW-1133">Transmembrane helix</keyword>
<sequence length="251" mass="27764">MMWHEYLLLLVIGFVTGIINTMAGGGSVLTLPLLIFLGLPPNVANGTNRVAIFIQGLSTAAGFRSKSIKTFPFSIYFGISAMLGAMIGAQIAVDIKEEIFNRILAIVIILVGFFLVFHKNRAKDFNLERLTGKYLWLSIIAFFFIGIYGGFIQAGTGLIMLMVLSGINHYALVKANAIKNLVTLVFNISALSIFIFNDKVNWEYGLMLAVGTALGGWFTSRWSVNKGDGIVRIFMIIMIILMAVKLWFFND</sequence>
<dbReference type="InterPro" id="IPR002781">
    <property type="entry name" value="TM_pro_TauE-like"/>
</dbReference>
<name>A0ABW3Y5F0_9FLAO</name>